<dbReference type="Proteomes" id="UP000308886">
    <property type="component" value="Unassembled WGS sequence"/>
</dbReference>
<organism evidence="1 2">
    <name type="scientific">Palleniella muris</name>
    <dbReference type="NCBI Taxonomy" id="3038145"/>
    <lineage>
        <taxon>Bacteria</taxon>
        <taxon>Pseudomonadati</taxon>
        <taxon>Bacteroidota</taxon>
        <taxon>Bacteroidia</taxon>
        <taxon>Bacteroidales</taxon>
        <taxon>Prevotellaceae</taxon>
        <taxon>Palleniella</taxon>
    </lineage>
</organism>
<name>A0AC61QRL8_9BACT</name>
<keyword evidence="2" id="KW-1185">Reference proteome</keyword>
<comment type="caution">
    <text evidence="1">The sequence shown here is derived from an EMBL/GenBank/DDBJ whole genome shotgun (WGS) entry which is preliminary data.</text>
</comment>
<evidence type="ECO:0000313" key="1">
    <source>
        <dbReference type="EMBL" id="TGX82947.1"/>
    </source>
</evidence>
<gene>
    <name evidence="1" type="ORF">E5358_04610</name>
</gene>
<accession>A0AC61QRL8</accession>
<evidence type="ECO:0000313" key="2">
    <source>
        <dbReference type="Proteomes" id="UP000308886"/>
    </source>
</evidence>
<proteinExistence type="predicted"/>
<reference evidence="1" key="1">
    <citation type="submission" date="2019-04" db="EMBL/GenBank/DDBJ databases">
        <title>Microbes associate with the intestines of laboratory mice.</title>
        <authorList>
            <person name="Navarre W."/>
            <person name="Wong E."/>
            <person name="Huang K."/>
            <person name="Tropini C."/>
            <person name="Ng K."/>
            <person name="Yu B."/>
        </authorList>
    </citation>
    <scope>NUCLEOTIDE SEQUENCE</scope>
    <source>
        <strain evidence="1">NM73_A23</strain>
    </source>
</reference>
<protein>
    <submittedName>
        <fullName evidence="1">Uncharacterized protein</fullName>
    </submittedName>
</protein>
<sequence>MYEEIKKLRHSLWLTTDEKIQLIFQDNKGLSMVKVRERGDNRSEHMYLLLPTLESEVFAFDTPNGRFTVGISSTGEELFLSPIGVFLYPYGQIGCKPQTISINNAESQMVNNSATDIIN</sequence>
<dbReference type="EMBL" id="SRZC01000006">
    <property type="protein sequence ID" value="TGX82947.1"/>
    <property type="molecule type" value="Genomic_DNA"/>
</dbReference>